<evidence type="ECO:0000256" key="1">
    <source>
        <dbReference type="ARBA" id="ARBA00004429"/>
    </source>
</evidence>
<dbReference type="InterPro" id="IPR001036">
    <property type="entry name" value="Acrflvin-R"/>
</dbReference>
<evidence type="ECO:0000256" key="8">
    <source>
        <dbReference type="ARBA" id="ARBA00023136"/>
    </source>
</evidence>
<keyword evidence="3" id="KW-0813">Transport</keyword>
<evidence type="ECO:0000256" key="5">
    <source>
        <dbReference type="ARBA" id="ARBA00022519"/>
    </source>
</evidence>
<dbReference type="eggNOG" id="COG0841">
    <property type="taxonomic scope" value="Bacteria"/>
</dbReference>
<evidence type="ECO:0000256" key="7">
    <source>
        <dbReference type="ARBA" id="ARBA00022989"/>
    </source>
</evidence>
<keyword evidence="7 9" id="KW-1133">Transmembrane helix</keyword>
<feature type="transmembrane region" description="Helical" evidence="9">
    <location>
        <begin position="366"/>
        <end position="386"/>
    </location>
</feature>
<evidence type="ECO:0000256" key="4">
    <source>
        <dbReference type="ARBA" id="ARBA00022475"/>
    </source>
</evidence>
<evidence type="ECO:0000256" key="3">
    <source>
        <dbReference type="ARBA" id="ARBA00022448"/>
    </source>
</evidence>
<evidence type="ECO:0000313" key="10">
    <source>
        <dbReference type="EMBL" id="CUN75097.1"/>
    </source>
</evidence>
<feature type="transmembrane region" description="Helical" evidence="9">
    <location>
        <begin position="992"/>
        <end position="1011"/>
    </location>
</feature>
<dbReference type="InterPro" id="IPR004764">
    <property type="entry name" value="MdtF-like"/>
</dbReference>
<dbReference type="EMBL" id="CYYU01000007">
    <property type="protein sequence ID" value="CUN75097.1"/>
    <property type="molecule type" value="Genomic_DNA"/>
</dbReference>
<dbReference type="OrthoDB" id="8270at2"/>
<keyword evidence="5" id="KW-0997">Cell inner membrane</keyword>
<feature type="transmembrane region" description="Helical" evidence="9">
    <location>
        <begin position="469"/>
        <end position="492"/>
    </location>
</feature>
<dbReference type="PRINTS" id="PR00702">
    <property type="entry name" value="ACRIFLAVINRP"/>
</dbReference>
<keyword evidence="8 9" id="KW-0472">Membrane</keyword>
<dbReference type="Gene3D" id="3.30.2090.10">
    <property type="entry name" value="Multidrug efflux transporter AcrB TolC docking domain, DN and DC subdomains"/>
    <property type="match status" value="2"/>
</dbReference>
<proteinExistence type="inferred from homology"/>
<protein>
    <submittedName>
        <fullName evidence="10">Efflux pump membrane transporter BepE</fullName>
    </submittedName>
</protein>
<dbReference type="SUPFAM" id="SSF82866">
    <property type="entry name" value="Multidrug efflux transporter AcrB transmembrane domain"/>
    <property type="match status" value="2"/>
</dbReference>
<name>A0A173ZG52_9FIRM</name>
<dbReference type="InterPro" id="IPR027463">
    <property type="entry name" value="AcrB_DN_DC_subdom"/>
</dbReference>
<keyword evidence="11" id="KW-1185">Reference proteome</keyword>
<feature type="transmembrane region" description="Helical" evidence="9">
    <location>
        <begin position="938"/>
        <end position="959"/>
    </location>
</feature>
<feature type="transmembrane region" description="Helical" evidence="9">
    <location>
        <begin position="441"/>
        <end position="463"/>
    </location>
</feature>
<keyword evidence="4" id="KW-1003">Cell membrane</keyword>
<keyword evidence="6 9" id="KW-0812">Transmembrane</keyword>
<sequence>MSKFFIHRPIFAIVISLIIVIAGSIAATQLPIAQYPQISPPTVSVSTSYTGASAAVVNQTVAQIIEDQVNGTQGMDYMSSTSDDTGRYSLSVTFEVGTDGDMDSVKVQNNVASATSQLPSEVQQIGVTTKKSTNDMAYMMSFYSPDGTYDRAFMKNYATIYLLDKLKRINGVGDVQVFGSDYAMRVWLNPDKLAELNLTVADVSAAIKEQNVQAPAGTVGAMPVNNGQEKQMSGKIEGRLTTPEEFGNVIIKSNGDGQFVRLKDVAKIETGSQSEAIISKFNGYPAVGFGIKLTSDANAMKTIGEVRKVFDEAKETLPPGMQMSTIFDSTNYISTSIEEVLMTFFEALLLVVFVIFVFLQNWRATVIPLLAVPVSLIGTLGAFIVLDFTINTLTLFAMVLAIGLVVDDAIVVIENVEKHMEEGLTPIDATERAMDEVQGPVIAIAIVLSAVFVPVAFLGGMTGVLYKQFALTIAVSVCLSAFVALTLTPALCAMMLKQHTEKDDEGVLGRFFVKFNNWFERMKRGYVGIVAKFIRHSRLAIIFLLIVSGCAGIIYKNLPSTFVPNEDQGYMFAAVEMPDGTSANRTQAVIDKLNVAMMENIKGLQSTMAITGFSPLSGGSSSSAGMIVVGMKDWSQREDAASSINAAVRTTFGLGAKVAPEATVIAMNPPALPGLGMTGGWTLQLQDMTGHTETELNDITKKIVAEANQRPELAGVRSTYSVGSPVVQYEVDREKVKNLGIQLSDVFTAMQVNYGGYQVNDFNRFGRSYKVMLQADNDYRSSTDQMKFIFVKSSKGTMVPLDTLLRPKLTSGPSNISRFNGTRSIQITGQTGNGYSSGQAMNAIKEVVQQNAGTGFNIEWSGQSREEAKASSSTMQVLVLSLVFVFLCLAALYESWSVPFAVLLTVPTGIFGALVSEYGLSILEAMFGHQNAGLQDSVYMQIGIIAIIGLAAKNAILIVEFAKVRVDRGMEPVKAAIEAAGLRLRPILMTSFAFIIGCVPLAIATGAGAAARNGMGVAVVGGMLFATAMGIFLIPVFFVGMEWIAAKLGLVKQERKKSSADYM</sequence>
<dbReference type="NCBIfam" id="TIGR00915">
    <property type="entry name" value="2A0602"/>
    <property type="match status" value="1"/>
</dbReference>
<dbReference type="FunFam" id="1.20.1640.10:FF:000001">
    <property type="entry name" value="Efflux pump membrane transporter"/>
    <property type="match status" value="1"/>
</dbReference>
<dbReference type="SUPFAM" id="SSF82714">
    <property type="entry name" value="Multidrug efflux transporter AcrB TolC docking domain, DN and DC subdomains"/>
    <property type="match status" value="2"/>
</dbReference>
<dbReference type="Proteomes" id="UP000095546">
    <property type="component" value="Unassembled WGS sequence"/>
</dbReference>
<dbReference type="PANTHER" id="PTHR32063">
    <property type="match status" value="1"/>
</dbReference>
<dbReference type="Gene3D" id="3.30.70.1430">
    <property type="entry name" value="Multidrug efflux transporter AcrB pore domain"/>
    <property type="match status" value="2"/>
</dbReference>
<dbReference type="SUPFAM" id="SSF82693">
    <property type="entry name" value="Multidrug efflux transporter AcrB pore domain, PN1, PN2, PC1 and PC2 subdomains"/>
    <property type="match status" value="3"/>
</dbReference>
<comment type="similarity">
    <text evidence="2">Belongs to the resistance-nodulation-cell division (RND) (TC 2.A.6) family.</text>
</comment>
<dbReference type="GO" id="GO:0005886">
    <property type="term" value="C:plasma membrane"/>
    <property type="evidence" value="ECO:0007669"/>
    <property type="project" value="UniProtKB-SubCell"/>
</dbReference>
<dbReference type="Gene3D" id="1.20.1640.10">
    <property type="entry name" value="Multidrug efflux transporter AcrB transmembrane domain"/>
    <property type="match status" value="2"/>
</dbReference>
<dbReference type="PANTHER" id="PTHR32063:SF13">
    <property type="entry name" value="MULTIDRUG EFFLUX PUMP SUBUNIT ACRB-RELATED"/>
    <property type="match status" value="1"/>
</dbReference>
<reference evidence="10 11" key="1">
    <citation type="submission" date="2015-09" db="EMBL/GenBank/DDBJ databases">
        <authorList>
            <consortium name="Pathogen Informatics"/>
        </authorList>
    </citation>
    <scope>NUCLEOTIDE SEQUENCE [LARGE SCALE GENOMIC DNA]</scope>
    <source>
        <strain evidence="10 11">2789STDY5608828</strain>
    </source>
</reference>
<dbReference type="Gene3D" id="3.30.70.1320">
    <property type="entry name" value="Multidrug efflux transporter AcrB pore domain like"/>
    <property type="match status" value="1"/>
</dbReference>
<feature type="transmembrane region" description="Helical" evidence="9">
    <location>
        <begin position="392"/>
        <end position="413"/>
    </location>
</feature>
<dbReference type="FunFam" id="3.30.70.1430:FF:000001">
    <property type="entry name" value="Efflux pump membrane transporter"/>
    <property type="match status" value="1"/>
</dbReference>
<dbReference type="GO" id="GO:0042910">
    <property type="term" value="F:xenobiotic transmembrane transporter activity"/>
    <property type="evidence" value="ECO:0007669"/>
    <property type="project" value="TreeGrafter"/>
</dbReference>
<accession>A0A173ZG52</accession>
<evidence type="ECO:0000313" key="11">
    <source>
        <dbReference type="Proteomes" id="UP000095546"/>
    </source>
</evidence>
<dbReference type="Pfam" id="PF00873">
    <property type="entry name" value="ACR_tran"/>
    <property type="match status" value="1"/>
</dbReference>
<feature type="transmembrane region" description="Helical" evidence="9">
    <location>
        <begin position="539"/>
        <end position="558"/>
    </location>
</feature>
<evidence type="ECO:0000256" key="6">
    <source>
        <dbReference type="ARBA" id="ARBA00022692"/>
    </source>
</evidence>
<dbReference type="Gene3D" id="3.30.70.1440">
    <property type="entry name" value="Multidrug efflux transporter AcrB pore domain"/>
    <property type="match status" value="1"/>
</dbReference>
<feature type="transmembrane region" description="Helical" evidence="9">
    <location>
        <begin position="875"/>
        <end position="893"/>
    </location>
</feature>
<dbReference type="NCBIfam" id="NF000282">
    <property type="entry name" value="RND_permease_1"/>
    <property type="match status" value="1"/>
</dbReference>
<dbReference type="GO" id="GO:0015562">
    <property type="term" value="F:efflux transmembrane transporter activity"/>
    <property type="evidence" value="ECO:0007669"/>
    <property type="project" value="InterPro"/>
</dbReference>
<comment type="subcellular location">
    <subcellularLocation>
        <location evidence="1">Cell inner membrane</location>
        <topology evidence="1">Multi-pass membrane protein</topology>
    </subcellularLocation>
</comment>
<dbReference type="AlphaFoldDB" id="A0A173ZG52"/>
<feature type="transmembrane region" description="Helical" evidence="9">
    <location>
        <begin position="1023"/>
        <end position="1046"/>
    </location>
</feature>
<gene>
    <name evidence="10" type="primary">bepE</name>
    <name evidence="10" type="ORF">ERS852385_01272</name>
</gene>
<evidence type="ECO:0000256" key="9">
    <source>
        <dbReference type="SAM" id="Phobius"/>
    </source>
</evidence>
<feature type="transmembrane region" description="Helical" evidence="9">
    <location>
        <begin position="340"/>
        <end position="359"/>
    </location>
</feature>
<dbReference type="GO" id="GO:0009636">
    <property type="term" value="P:response to toxic substance"/>
    <property type="evidence" value="ECO:0007669"/>
    <property type="project" value="UniProtKB-ARBA"/>
</dbReference>
<evidence type="ECO:0000256" key="2">
    <source>
        <dbReference type="ARBA" id="ARBA00010942"/>
    </source>
</evidence>
<dbReference type="STRING" id="187979.ERS852385_01272"/>
<dbReference type="RefSeq" id="WP_055161550.1">
    <property type="nucleotide sequence ID" value="NZ_CABIWZ010000007.1"/>
</dbReference>
<feature type="transmembrane region" description="Helical" evidence="9">
    <location>
        <begin position="900"/>
        <end position="918"/>
    </location>
</feature>
<organism evidence="10 11">
    <name type="scientific">Mitsuokella jalaludinii</name>
    <dbReference type="NCBI Taxonomy" id="187979"/>
    <lineage>
        <taxon>Bacteria</taxon>
        <taxon>Bacillati</taxon>
        <taxon>Bacillota</taxon>
        <taxon>Negativicutes</taxon>
        <taxon>Selenomonadales</taxon>
        <taxon>Selenomonadaceae</taxon>
        <taxon>Mitsuokella</taxon>
    </lineage>
</organism>